<keyword evidence="3" id="KW-1185">Reference proteome</keyword>
<dbReference type="AlphaFoldDB" id="A0A5B7HLD3"/>
<protein>
    <submittedName>
        <fullName evidence="2">Uncharacterized protein</fullName>
    </submittedName>
</protein>
<gene>
    <name evidence="2" type="ORF">E2C01_064821</name>
</gene>
<evidence type="ECO:0000313" key="3">
    <source>
        <dbReference type="Proteomes" id="UP000324222"/>
    </source>
</evidence>
<name>A0A5B7HLD3_PORTR</name>
<accession>A0A5B7HLD3</accession>
<feature type="region of interest" description="Disordered" evidence="1">
    <location>
        <begin position="48"/>
        <end position="120"/>
    </location>
</feature>
<dbReference type="Proteomes" id="UP000324222">
    <property type="component" value="Unassembled WGS sequence"/>
</dbReference>
<evidence type="ECO:0000256" key="1">
    <source>
        <dbReference type="SAM" id="MobiDB-lite"/>
    </source>
</evidence>
<evidence type="ECO:0000313" key="2">
    <source>
        <dbReference type="EMBL" id="MPC70569.1"/>
    </source>
</evidence>
<feature type="compositionally biased region" description="Polar residues" evidence="1">
    <location>
        <begin position="72"/>
        <end position="82"/>
    </location>
</feature>
<organism evidence="2 3">
    <name type="scientific">Portunus trituberculatus</name>
    <name type="common">Swimming crab</name>
    <name type="synonym">Neptunus trituberculatus</name>
    <dbReference type="NCBI Taxonomy" id="210409"/>
    <lineage>
        <taxon>Eukaryota</taxon>
        <taxon>Metazoa</taxon>
        <taxon>Ecdysozoa</taxon>
        <taxon>Arthropoda</taxon>
        <taxon>Crustacea</taxon>
        <taxon>Multicrustacea</taxon>
        <taxon>Malacostraca</taxon>
        <taxon>Eumalacostraca</taxon>
        <taxon>Eucarida</taxon>
        <taxon>Decapoda</taxon>
        <taxon>Pleocyemata</taxon>
        <taxon>Brachyura</taxon>
        <taxon>Eubrachyura</taxon>
        <taxon>Portunoidea</taxon>
        <taxon>Portunidae</taxon>
        <taxon>Portuninae</taxon>
        <taxon>Portunus</taxon>
    </lineage>
</organism>
<proteinExistence type="predicted"/>
<reference evidence="2 3" key="1">
    <citation type="submission" date="2019-05" db="EMBL/GenBank/DDBJ databases">
        <title>Another draft genome of Portunus trituberculatus and its Hox gene families provides insights of decapod evolution.</title>
        <authorList>
            <person name="Jeong J.-H."/>
            <person name="Song I."/>
            <person name="Kim S."/>
            <person name="Choi T."/>
            <person name="Kim D."/>
            <person name="Ryu S."/>
            <person name="Kim W."/>
        </authorList>
    </citation>
    <scope>NUCLEOTIDE SEQUENCE [LARGE SCALE GENOMIC DNA]</scope>
    <source>
        <tissue evidence="2">Muscle</tissue>
    </source>
</reference>
<comment type="caution">
    <text evidence="2">The sequence shown here is derived from an EMBL/GenBank/DDBJ whole genome shotgun (WGS) entry which is preliminary data.</text>
</comment>
<sequence length="120" mass="12478">MGSAVQLPPISGAGNLSWYPYYRPISPPKRNFGVTMWNLGIMMTCSGRKDDSQNSTCSAAPTCTSSSDARTDSSGLTGQAQGCTGPRESGPGRGGAPSCARPFLRGPRVEGGGHVQRRAS</sequence>
<dbReference type="EMBL" id="VSRR010031347">
    <property type="protein sequence ID" value="MPC70569.1"/>
    <property type="molecule type" value="Genomic_DNA"/>
</dbReference>
<feature type="compositionally biased region" description="Low complexity" evidence="1">
    <location>
        <begin position="55"/>
        <end position="67"/>
    </location>
</feature>